<dbReference type="Gene3D" id="3.40.50.300">
    <property type="entry name" value="P-loop containing nucleotide triphosphate hydrolases"/>
    <property type="match status" value="1"/>
</dbReference>
<dbReference type="InterPro" id="IPR052732">
    <property type="entry name" value="Cell-binding_unc_protein"/>
</dbReference>
<dbReference type="RefSeq" id="WP_021244733.1">
    <property type="nucleotide sequence ID" value="NZ_ATIB01000050.1"/>
</dbReference>
<dbReference type="eggNOG" id="COG2187">
    <property type="taxonomic scope" value="Bacteria"/>
</dbReference>
<dbReference type="PATRIC" id="fig|1114964.3.peg.1774"/>
<dbReference type="Pfam" id="PF13671">
    <property type="entry name" value="AAA_33"/>
    <property type="match status" value="1"/>
</dbReference>
<dbReference type="SUPFAM" id="SSF52540">
    <property type="entry name" value="P-loop containing nucleoside triphosphate hydrolases"/>
    <property type="match status" value="1"/>
</dbReference>
<evidence type="ECO:0008006" key="3">
    <source>
        <dbReference type="Google" id="ProtNLM"/>
    </source>
</evidence>
<dbReference type="InterPro" id="IPR011009">
    <property type="entry name" value="Kinase-like_dom_sf"/>
</dbReference>
<name>T0GN96_9SPHN</name>
<accession>T0GN96</accession>
<comment type="caution">
    <text evidence="1">The sequence shown here is derived from an EMBL/GenBank/DDBJ whole genome shotgun (WGS) entry which is preliminary data.</text>
</comment>
<evidence type="ECO:0000313" key="1">
    <source>
        <dbReference type="EMBL" id="EQB02157.1"/>
    </source>
</evidence>
<dbReference type="eggNOG" id="COG0645">
    <property type="taxonomic scope" value="Bacteria"/>
</dbReference>
<organism evidence="1 2">
    <name type="scientific">Sphingobium baderi LL03</name>
    <dbReference type="NCBI Taxonomy" id="1114964"/>
    <lineage>
        <taxon>Bacteria</taxon>
        <taxon>Pseudomonadati</taxon>
        <taxon>Pseudomonadota</taxon>
        <taxon>Alphaproteobacteria</taxon>
        <taxon>Sphingomonadales</taxon>
        <taxon>Sphingomonadaceae</taxon>
        <taxon>Sphingobium</taxon>
    </lineage>
</organism>
<dbReference type="PANTHER" id="PTHR43883">
    <property type="entry name" value="SLR0207 PROTEIN"/>
    <property type="match status" value="1"/>
</dbReference>
<dbReference type="OrthoDB" id="9810277at2"/>
<dbReference type="EMBL" id="ATIB01000050">
    <property type="protein sequence ID" value="EQB02157.1"/>
    <property type="molecule type" value="Genomic_DNA"/>
</dbReference>
<sequence length="517" mass="56021">MKATSTGEKRSLDTQSEVTAFLMGIGGPGMRRIDTHAASIFLGADRAWKLKRAVRFAYLDFTTPERRRAALEAELTLNRRTAPTLYIAVHPVTRDSAGALSLNGSGSVADWVLEMRRFPDGALLSDQADAGKLDASRLMRLAARIEAFHQDAQVAMPMDAAASFRKVIEDNAASMAALPELLEPQQRNALTVRQLSLCDSLAGLIRTRSQEGRVRQGHGDLHLGNIALVDGEPTLFDCLEFSDELAQVDVLYDLSFLIMDLWHRGLRHGANIVFNHYLDHSAVDETGIELLPLFLSVRAAIRAHVHAAQSMRCGRNLQIAAQARDYLAFAQAILAPAPPRLLAMGGLSGSGKSTLARRIGHLLGRLPGARILRSDVVRKQLVGIAPETRLPRHHYSPEAAGKVYRRLNELADDAIRQGSAVIVDAVFADEGERARVEGVAQTAPVAFDGIWLNASEAKRSARIASRAPDASDADVTVARAQAGYAVGNLGRWRQIDAGGTIENSLALIRDALGLPVD</sequence>
<proteinExistence type="predicted"/>
<dbReference type="PANTHER" id="PTHR43883:SF1">
    <property type="entry name" value="GLUCONOKINASE"/>
    <property type="match status" value="1"/>
</dbReference>
<dbReference type="AlphaFoldDB" id="T0GN96"/>
<evidence type="ECO:0000313" key="2">
    <source>
        <dbReference type="Proteomes" id="UP000015524"/>
    </source>
</evidence>
<protein>
    <recommendedName>
        <fullName evidence="3">Aminoglycoside phosphotransferase</fullName>
    </recommendedName>
</protein>
<keyword evidence="2" id="KW-1185">Reference proteome</keyword>
<reference evidence="1 2" key="1">
    <citation type="journal article" date="2013" name="Genome Announc.">
        <title>Draft Genome Sequence of a Hexachlorocyclohexane-Degrading Bacterium, Sphingobium baderi Strain LL03T.</title>
        <authorList>
            <person name="Kaur J."/>
            <person name="Verma H."/>
            <person name="Tripathi C."/>
            <person name="Khurana J.P."/>
            <person name="Lal R."/>
        </authorList>
    </citation>
    <scope>NUCLEOTIDE SEQUENCE [LARGE SCALE GENOMIC DNA]</scope>
    <source>
        <strain evidence="1 2">LL03</strain>
    </source>
</reference>
<gene>
    <name evidence="1" type="ORF">L485_09085</name>
</gene>
<dbReference type="SUPFAM" id="SSF56112">
    <property type="entry name" value="Protein kinase-like (PK-like)"/>
    <property type="match status" value="1"/>
</dbReference>
<dbReference type="InterPro" id="IPR027417">
    <property type="entry name" value="P-loop_NTPase"/>
</dbReference>
<dbReference type="Proteomes" id="UP000015524">
    <property type="component" value="Unassembled WGS sequence"/>
</dbReference>